<name>A0AAW0EFW4_9AGAR</name>
<dbReference type="Proteomes" id="UP001362999">
    <property type="component" value="Unassembled WGS sequence"/>
</dbReference>
<accession>A0AAW0EFW4</accession>
<proteinExistence type="predicted"/>
<keyword evidence="2" id="KW-1185">Reference proteome</keyword>
<gene>
    <name evidence="1" type="ORF">R3P38DRAFT_3016</name>
</gene>
<dbReference type="AlphaFoldDB" id="A0AAW0EFW4"/>
<protein>
    <submittedName>
        <fullName evidence="1">Uncharacterized protein</fullName>
    </submittedName>
</protein>
<organism evidence="1 2">
    <name type="scientific">Favolaschia claudopus</name>
    <dbReference type="NCBI Taxonomy" id="2862362"/>
    <lineage>
        <taxon>Eukaryota</taxon>
        <taxon>Fungi</taxon>
        <taxon>Dikarya</taxon>
        <taxon>Basidiomycota</taxon>
        <taxon>Agaricomycotina</taxon>
        <taxon>Agaricomycetes</taxon>
        <taxon>Agaricomycetidae</taxon>
        <taxon>Agaricales</taxon>
        <taxon>Marasmiineae</taxon>
        <taxon>Mycenaceae</taxon>
        <taxon>Favolaschia</taxon>
    </lineage>
</organism>
<reference evidence="1 2" key="1">
    <citation type="journal article" date="2024" name="J Genomics">
        <title>Draft genome sequencing and assembly of Favolaschia claudopus CIRM-BRFM 2984 isolated from oak limbs.</title>
        <authorList>
            <person name="Navarro D."/>
            <person name="Drula E."/>
            <person name="Chaduli D."/>
            <person name="Cazenave R."/>
            <person name="Ahrendt S."/>
            <person name="Wang J."/>
            <person name="Lipzen A."/>
            <person name="Daum C."/>
            <person name="Barry K."/>
            <person name="Grigoriev I.V."/>
            <person name="Favel A."/>
            <person name="Rosso M.N."/>
            <person name="Martin F."/>
        </authorList>
    </citation>
    <scope>NUCLEOTIDE SEQUENCE [LARGE SCALE GENOMIC DNA]</scope>
    <source>
        <strain evidence="1 2">CIRM-BRFM 2984</strain>
    </source>
</reference>
<sequence length="206" mass="23224">MPSMVDVALKCLANGAPCRYHFQDLLRSRPQGSPSHANSRTPLKAIPCGFPRIYQSCLDISDFAVRQEPSPHLSRPESHSCQDPTSCSLVCAARYCLPWSASLTVRRHPRRCFSLECLVEVLRNLFAPVFPRHCARASKHVYAPHCRLWPPRSSRILSTQIIKKTSLPSFSLSMQGFQSVLLGLECSSITLRRLRQWMVYTIASPS</sequence>
<evidence type="ECO:0000313" key="1">
    <source>
        <dbReference type="EMBL" id="KAK7063501.1"/>
    </source>
</evidence>
<comment type="caution">
    <text evidence="1">The sequence shown here is derived from an EMBL/GenBank/DDBJ whole genome shotgun (WGS) entry which is preliminary data.</text>
</comment>
<evidence type="ECO:0000313" key="2">
    <source>
        <dbReference type="Proteomes" id="UP001362999"/>
    </source>
</evidence>
<dbReference type="EMBL" id="JAWWNJ010000001">
    <property type="protein sequence ID" value="KAK7063501.1"/>
    <property type="molecule type" value="Genomic_DNA"/>
</dbReference>